<dbReference type="EMBL" id="CP159837">
    <property type="protein sequence ID" value="XCM36535.1"/>
    <property type="molecule type" value="Genomic_DNA"/>
</dbReference>
<accession>A0AAU8JCP2</accession>
<dbReference type="RefSeq" id="WP_354635223.1">
    <property type="nucleotide sequence ID" value="NZ_CP159837.1"/>
</dbReference>
<proteinExistence type="predicted"/>
<evidence type="ECO:0000256" key="1">
    <source>
        <dbReference type="SAM" id="MobiDB-lite"/>
    </source>
</evidence>
<gene>
    <name evidence="2" type="ORF">ABWT76_005299</name>
</gene>
<reference evidence="2" key="1">
    <citation type="submission" date="2024-07" db="EMBL/GenBank/DDBJ databases">
        <authorList>
            <person name="Kim Y.J."/>
            <person name="Jeong J.Y."/>
        </authorList>
    </citation>
    <scope>NUCLEOTIDE SEQUENCE</scope>
    <source>
        <strain evidence="2">GIHE-MW2</strain>
    </source>
</reference>
<protein>
    <submittedName>
        <fullName evidence="2">Uncharacterized protein</fullName>
    </submittedName>
</protein>
<name>A0AAU8JCP2_9CYAN</name>
<feature type="region of interest" description="Disordered" evidence="1">
    <location>
        <begin position="14"/>
        <end position="46"/>
    </location>
</feature>
<dbReference type="AlphaFoldDB" id="A0AAU8JCP2"/>
<sequence>MFLGFVGRTPRIRGGKLRDPLRGIAPNSQHQMNSFDKKTGSTESGQTHFEDMNFLSLLIGWKRF</sequence>
<organism evidence="2">
    <name type="scientific">Planktothricoides raciborskii GIHE-MW2</name>
    <dbReference type="NCBI Taxonomy" id="2792601"/>
    <lineage>
        <taxon>Bacteria</taxon>
        <taxon>Bacillati</taxon>
        <taxon>Cyanobacteriota</taxon>
        <taxon>Cyanophyceae</taxon>
        <taxon>Oscillatoriophycideae</taxon>
        <taxon>Oscillatoriales</taxon>
        <taxon>Oscillatoriaceae</taxon>
        <taxon>Planktothricoides</taxon>
    </lineage>
</organism>
<evidence type="ECO:0000313" key="2">
    <source>
        <dbReference type="EMBL" id="XCM36535.1"/>
    </source>
</evidence>